<keyword evidence="4" id="KW-0167">Capsid protein</keyword>
<dbReference type="Gene3D" id="1.20.1260.10">
    <property type="match status" value="1"/>
</dbReference>
<sequence>MNYEGRLAWHETLELHELVAFQSSSLIQLKRTIRSIEDPELRSIYRQSIRTLEKNISELLRFYPSAPSVSHSDSYEEQENIRFAGTLLGMTKSLIRNYALAITETATPALRDTFTRQLNRSIPLHAQAFNYLYRKGAYPAYNLEELLANDRRSAAQALRIRYD</sequence>
<dbReference type="RefSeq" id="WP_181752154.1">
    <property type="nucleotide sequence ID" value="NZ_JACEIQ010000010.1"/>
</dbReference>
<keyword evidence="1" id="KW-0749">Sporulation</keyword>
<reference evidence="4 5" key="1">
    <citation type="submission" date="2020-07" db="EMBL/GenBank/DDBJ databases">
        <authorList>
            <person name="Feng H."/>
        </authorList>
    </citation>
    <scope>NUCLEOTIDE SEQUENCE [LARGE SCALE GENOMIC DNA]</scope>
    <source>
        <strain evidence="5">s-10</strain>
    </source>
</reference>
<dbReference type="Pfam" id="PF07875">
    <property type="entry name" value="Coat_F"/>
    <property type="match status" value="1"/>
</dbReference>
<comment type="subcellular location">
    <subcellularLocation>
        <location evidence="2">Spore coat</location>
    </subcellularLocation>
</comment>
<evidence type="ECO:0000256" key="2">
    <source>
        <dbReference type="ARBA" id="ARBA00024325"/>
    </source>
</evidence>
<dbReference type="InterPro" id="IPR012851">
    <property type="entry name" value="Spore_coat_CotF-like"/>
</dbReference>
<evidence type="ECO:0000256" key="3">
    <source>
        <dbReference type="ARBA" id="ARBA00024344"/>
    </source>
</evidence>
<protein>
    <submittedName>
        <fullName evidence="4">Spore coat protein</fullName>
    </submittedName>
</protein>
<evidence type="ECO:0000313" key="5">
    <source>
        <dbReference type="Proteomes" id="UP000535491"/>
    </source>
</evidence>
<dbReference type="InterPro" id="IPR012347">
    <property type="entry name" value="Ferritin-like"/>
</dbReference>
<dbReference type="PANTHER" id="PTHR39183">
    <property type="entry name" value="SPORE COAT PROTEIN F-LIKE PROTEIN YHCQ"/>
    <property type="match status" value="1"/>
</dbReference>
<accession>A0A7W2A939</accession>
<keyword evidence="5" id="KW-1185">Reference proteome</keyword>
<dbReference type="Proteomes" id="UP000535491">
    <property type="component" value="Unassembled WGS sequence"/>
</dbReference>
<gene>
    <name evidence="4" type="ORF">H1191_10790</name>
</gene>
<proteinExistence type="inferred from homology"/>
<dbReference type="AlphaFoldDB" id="A0A7W2A939"/>
<dbReference type="GO" id="GO:0030435">
    <property type="term" value="P:sporulation resulting in formation of a cellular spore"/>
    <property type="evidence" value="ECO:0007669"/>
    <property type="project" value="UniProtKB-KW"/>
</dbReference>
<keyword evidence="4" id="KW-0946">Virion</keyword>
<evidence type="ECO:0000256" key="1">
    <source>
        <dbReference type="ARBA" id="ARBA00022969"/>
    </source>
</evidence>
<evidence type="ECO:0000313" key="4">
    <source>
        <dbReference type="EMBL" id="MBA4494792.1"/>
    </source>
</evidence>
<name>A0A7W2A939_9BACL</name>
<dbReference type="PANTHER" id="PTHR39183:SF1">
    <property type="entry name" value="SPORE COAT PROTEIN F-LIKE PROTEIN YHCQ"/>
    <property type="match status" value="1"/>
</dbReference>
<comment type="caution">
    <text evidence="4">The sequence shown here is derived from an EMBL/GenBank/DDBJ whole genome shotgun (WGS) entry which is preliminary data.</text>
</comment>
<dbReference type="EMBL" id="JACEIQ010000010">
    <property type="protein sequence ID" value="MBA4494792.1"/>
    <property type="molecule type" value="Genomic_DNA"/>
</dbReference>
<comment type="similarity">
    <text evidence="3">Belongs to the CotF family.</text>
</comment>
<organism evidence="4 5">
    <name type="scientific">Paenactinomyces guangxiensis</name>
    <dbReference type="NCBI Taxonomy" id="1490290"/>
    <lineage>
        <taxon>Bacteria</taxon>
        <taxon>Bacillati</taxon>
        <taxon>Bacillota</taxon>
        <taxon>Bacilli</taxon>
        <taxon>Bacillales</taxon>
        <taxon>Thermoactinomycetaceae</taxon>
        <taxon>Paenactinomyces</taxon>
    </lineage>
</organism>